<dbReference type="Ensembl" id="ENSGWIT00000026518.1">
    <property type="protein sequence ID" value="ENSGWIP00000024232.1"/>
    <property type="gene ID" value="ENSGWIG00000012870.1"/>
</dbReference>
<organism evidence="2 3">
    <name type="scientific">Gouania willdenowi</name>
    <name type="common">Blunt-snouted clingfish</name>
    <name type="synonym">Lepadogaster willdenowi</name>
    <dbReference type="NCBI Taxonomy" id="441366"/>
    <lineage>
        <taxon>Eukaryota</taxon>
        <taxon>Metazoa</taxon>
        <taxon>Chordata</taxon>
        <taxon>Craniata</taxon>
        <taxon>Vertebrata</taxon>
        <taxon>Euteleostomi</taxon>
        <taxon>Actinopterygii</taxon>
        <taxon>Neopterygii</taxon>
        <taxon>Teleostei</taxon>
        <taxon>Neoteleostei</taxon>
        <taxon>Acanthomorphata</taxon>
        <taxon>Ovalentaria</taxon>
        <taxon>Blenniimorphae</taxon>
        <taxon>Blenniiformes</taxon>
        <taxon>Gobiesocoidei</taxon>
        <taxon>Gobiesocidae</taxon>
        <taxon>Gobiesocinae</taxon>
        <taxon>Gouania</taxon>
    </lineage>
</organism>
<feature type="compositionally biased region" description="Polar residues" evidence="1">
    <location>
        <begin position="31"/>
        <end position="41"/>
    </location>
</feature>
<proteinExistence type="predicted"/>
<accession>A0A8C5EPS7</accession>
<dbReference type="AlphaFoldDB" id="A0A8C5EPS7"/>
<feature type="region of interest" description="Disordered" evidence="1">
    <location>
        <begin position="1"/>
        <end position="111"/>
    </location>
</feature>
<evidence type="ECO:0000313" key="3">
    <source>
        <dbReference type="Proteomes" id="UP000694680"/>
    </source>
</evidence>
<name>A0A8C5EPS7_GOUWI</name>
<sequence length="111" mass="12406">MSASETPKSRLETRSFPPVSTPPPPMHHNLNRSLKSSSQTGYEHCPLFLPSVPPKALHPRLQSGDRQEPRSLQRCTSSPGPLKQFLTRPASKKRGLHHDVKCPYVGSRTMK</sequence>
<reference evidence="2" key="1">
    <citation type="submission" date="2020-06" db="EMBL/GenBank/DDBJ databases">
        <authorList>
            <consortium name="Wellcome Sanger Institute Data Sharing"/>
        </authorList>
    </citation>
    <scope>NUCLEOTIDE SEQUENCE [LARGE SCALE GENOMIC DNA]</scope>
</reference>
<dbReference type="Proteomes" id="UP000694680">
    <property type="component" value="Chromosome 8"/>
</dbReference>
<protein>
    <submittedName>
        <fullName evidence="2">Uncharacterized protein</fullName>
    </submittedName>
</protein>
<evidence type="ECO:0000256" key="1">
    <source>
        <dbReference type="SAM" id="MobiDB-lite"/>
    </source>
</evidence>
<keyword evidence="3" id="KW-1185">Reference proteome</keyword>
<reference evidence="2" key="3">
    <citation type="submission" date="2025-09" db="UniProtKB">
        <authorList>
            <consortium name="Ensembl"/>
        </authorList>
    </citation>
    <scope>IDENTIFICATION</scope>
</reference>
<evidence type="ECO:0000313" key="2">
    <source>
        <dbReference type="Ensembl" id="ENSGWIP00000024232.1"/>
    </source>
</evidence>
<reference evidence="2" key="2">
    <citation type="submission" date="2025-08" db="UniProtKB">
        <authorList>
            <consortium name="Ensembl"/>
        </authorList>
    </citation>
    <scope>IDENTIFICATION</scope>
</reference>